<evidence type="ECO:0000256" key="5">
    <source>
        <dbReference type="ARBA" id="ARBA00023136"/>
    </source>
</evidence>
<evidence type="ECO:0000256" key="2">
    <source>
        <dbReference type="ARBA" id="ARBA00008066"/>
    </source>
</evidence>
<organism evidence="9 10">
    <name type="scientific">Sclerotinia sclerotiorum (strain ATCC 18683 / 1980 / Ss-1)</name>
    <name type="common">White mold</name>
    <name type="synonym">Whetzelinia sclerotiorum</name>
    <dbReference type="NCBI Taxonomy" id="665079"/>
    <lineage>
        <taxon>Eukaryota</taxon>
        <taxon>Fungi</taxon>
        <taxon>Dikarya</taxon>
        <taxon>Ascomycota</taxon>
        <taxon>Pezizomycotina</taxon>
        <taxon>Leotiomycetes</taxon>
        <taxon>Helotiales</taxon>
        <taxon>Sclerotiniaceae</taxon>
        <taxon>Sclerotinia</taxon>
    </lineage>
</organism>
<dbReference type="Pfam" id="PF01490">
    <property type="entry name" value="Aa_trans"/>
    <property type="match status" value="2"/>
</dbReference>
<feature type="domain" description="Amino acid transporter transmembrane" evidence="8">
    <location>
        <begin position="267"/>
        <end position="506"/>
    </location>
</feature>
<feature type="compositionally biased region" description="Low complexity" evidence="6">
    <location>
        <begin position="85"/>
        <end position="109"/>
    </location>
</feature>
<feature type="region of interest" description="Disordered" evidence="6">
    <location>
        <begin position="1"/>
        <end position="116"/>
    </location>
</feature>
<evidence type="ECO:0000313" key="10">
    <source>
        <dbReference type="Proteomes" id="UP000177798"/>
    </source>
</evidence>
<keyword evidence="3 7" id="KW-0812">Transmembrane</keyword>
<feature type="transmembrane region" description="Helical" evidence="7">
    <location>
        <begin position="421"/>
        <end position="438"/>
    </location>
</feature>
<sequence length="526" mass="57481">MSQLLGFSQPEQARISQLSFTTARENSTPNNPSTPRASNLNSISVPIQEQEEIPNHDEDFPPRNPMRPSPARHVSYFSEDFTEESTLQSSTQYSASSTAGNPNNNNKHPYNNRHGTEDIEGQFKKIEESNYTTGTNTASQKPPGSTSEIHFRSMNWVQCSALMIAETISLGILALPSVLATIGLIPGILLILIMGILAWYSGYVMHQFRQAYPSIHSWADCCEILLTPLGWGRVGHEIAGAAQILFLLFLMGSHILTWIICLPFASITTAVLITMISVGIRAPPTKTYTLWPRAQLTLREAFLSITNIVFAYAGHIAFFTFISELRTPNDFPKALATLQIVEITLYLVTAIVIYVYAGSGVTSPALGSAGPLVSKIAFGIAIPTIMIAGVIFGHVASKFVFNKIFSGDFRMMNMRTKGSTLAWMGITFALWVVAWVIAESIPVFNELLGLVSSLFASWFTYGLAGVMWLFVHKGRWNEGWWMRGLFLCNVGLVSVGAVVCGMGLWASGVGIGEGARGGRSWSCGGD</sequence>
<dbReference type="VEuPathDB" id="FungiDB:sscle_14g100420"/>
<reference evidence="10" key="1">
    <citation type="journal article" date="2017" name="Genome Biol. Evol.">
        <title>The complete genome sequence of the phytopathogenic fungus Sclerotinia sclerotiorum reveals insights into the genome architecture of broad host range pathogens.</title>
        <authorList>
            <person name="Derbyshire M."/>
            <person name="Denton-Giles M."/>
            <person name="Hegedus D."/>
            <person name="Seifbarghy S."/>
            <person name="Rollins J."/>
            <person name="van Kan J."/>
            <person name="Seidl M.F."/>
            <person name="Faino L."/>
            <person name="Mbengue M."/>
            <person name="Navaud O."/>
            <person name="Raffaele S."/>
            <person name="Hammond-Kosack K."/>
            <person name="Heard S."/>
            <person name="Oliver R."/>
        </authorList>
    </citation>
    <scope>NUCLEOTIDE SEQUENCE [LARGE SCALE GENOMIC DNA]</scope>
    <source>
        <strain evidence="10">ATCC 18683 / 1980 / Ss-1</strain>
    </source>
</reference>
<accession>A0A1D9QKE2</accession>
<dbReference type="AlphaFoldDB" id="A0A1D9QKE2"/>
<protein>
    <recommendedName>
        <fullName evidence="8">Amino acid transporter transmembrane domain-containing protein</fullName>
    </recommendedName>
</protein>
<dbReference type="Proteomes" id="UP000177798">
    <property type="component" value="Chromosome 14"/>
</dbReference>
<feature type="transmembrane region" description="Helical" evidence="7">
    <location>
        <begin position="181"/>
        <end position="200"/>
    </location>
</feature>
<feature type="transmembrane region" description="Helical" evidence="7">
    <location>
        <begin position="376"/>
        <end position="401"/>
    </location>
</feature>
<dbReference type="PANTHER" id="PTHR22950:SF668">
    <property type="entry name" value="AMINO ACID TRANSPORTER (EUROFUNG)"/>
    <property type="match status" value="1"/>
</dbReference>
<feature type="transmembrane region" description="Helical" evidence="7">
    <location>
        <begin position="450"/>
        <end position="472"/>
    </location>
</feature>
<keyword evidence="4 7" id="KW-1133">Transmembrane helix</keyword>
<dbReference type="OrthoDB" id="40134at2759"/>
<evidence type="ECO:0000256" key="1">
    <source>
        <dbReference type="ARBA" id="ARBA00004141"/>
    </source>
</evidence>
<keyword evidence="5 7" id="KW-0472">Membrane</keyword>
<dbReference type="PANTHER" id="PTHR22950">
    <property type="entry name" value="AMINO ACID TRANSPORTER"/>
    <property type="match status" value="1"/>
</dbReference>
<evidence type="ECO:0000313" key="9">
    <source>
        <dbReference type="EMBL" id="APA15272.1"/>
    </source>
</evidence>
<comment type="similarity">
    <text evidence="2">Belongs to the amino acid/polyamine transporter 2 family.</text>
</comment>
<evidence type="ECO:0000256" key="6">
    <source>
        <dbReference type="SAM" id="MobiDB-lite"/>
    </source>
</evidence>
<evidence type="ECO:0000259" key="8">
    <source>
        <dbReference type="Pfam" id="PF01490"/>
    </source>
</evidence>
<feature type="transmembrane region" description="Helical" evidence="7">
    <location>
        <begin position="255"/>
        <end position="281"/>
    </location>
</feature>
<feature type="transmembrane region" description="Helical" evidence="7">
    <location>
        <begin position="334"/>
        <end position="356"/>
    </location>
</feature>
<feature type="transmembrane region" description="Helical" evidence="7">
    <location>
        <begin position="484"/>
        <end position="506"/>
    </location>
</feature>
<gene>
    <name evidence="9" type="ORF">sscle_14g100420</name>
</gene>
<dbReference type="EMBL" id="CP017827">
    <property type="protein sequence ID" value="APA15272.1"/>
    <property type="molecule type" value="Genomic_DNA"/>
</dbReference>
<evidence type="ECO:0000256" key="3">
    <source>
        <dbReference type="ARBA" id="ARBA00022692"/>
    </source>
</evidence>
<comment type="subcellular location">
    <subcellularLocation>
        <location evidence="1">Membrane</location>
        <topology evidence="1">Multi-pass membrane protein</topology>
    </subcellularLocation>
</comment>
<dbReference type="InterPro" id="IPR013057">
    <property type="entry name" value="AA_transpt_TM"/>
</dbReference>
<evidence type="ECO:0000256" key="4">
    <source>
        <dbReference type="ARBA" id="ARBA00022989"/>
    </source>
</evidence>
<feature type="compositionally biased region" description="Polar residues" evidence="6">
    <location>
        <begin position="1"/>
        <end position="47"/>
    </location>
</feature>
<dbReference type="GO" id="GO:0016020">
    <property type="term" value="C:membrane"/>
    <property type="evidence" value="ECO:0007669"/>
    <property type="project" value="UniProtKB-SubCell"/>
</dbReference>
<proteinExistence type="inferred from homology"/>
<evidence type="ECO:0000256" key="7">
    <source>
        <dbReference type="SAM" id="Phobius"/>
    </source>
</evidence>
<name>A0A1D9QKE2_SCLS1</name>
<feature type="domain" description="Amino acid transporter transmembrane" evidence="8">
    <location>
        <begin position="154"/>
        <end position="258"/>
    </location>
</feature>
<feature type="transmembrane region" description="Helical" evidence="7">
    <location>
        <begin position="301"/>
        <end position="322"/>
    </location>
</feature>